<evidence type="ECO:0000313" key="4">
    <source>
        <dbReference type="Proteomes" id="UP000265618"/>
    </source>
</evidence>
<feature type="region of interest" description="Disordered" evidence="1">
    <location>
        <begin position="1"/>
        <end position="58"/>
    </location>
</feature>
<protein>
    <submittedName>
        <fullName evidence="2">Uncharacterized protein</fullName>
    </submittedName>
</protein>
<dbReference type="EMBL" id="BDIP01001626">
    <property type="protein sequence ID" value="GIQ84793.1"/>
    <property type="molecule type" value="Genomic_DNA"/>
</dbReference>
<feature type="compositionally biased region" description="Basic and acidic residues" evidence="1">
    <location>
        <begin position="9"/>
        <end position="24"/>
    </location>
</feature>
<organism evidence="2 4">
    <name type="scientific">Kipferlia bialata</name>
    <dbReference type="NCBI Taxonomy" id="797122"/>
    <lineage>
        <taxon>Eukaryota</taxon>
        <taxon>Metamonada</taxon>
        <taxon>Carpediemonas-like organisms</taxon>
        <taxon>Kipferlia</taxon>
    </lineage>
</organism>
<feature type="region of interest" description="Disordered" evidence="1">
    <location>
        <begin position="80"/>
        <end position="216"/>
    </location>
</feature>
<evidence type="ECO:0000313" key="2">
    <source>
        <dbReference type="EMBL" id="GIQ82337.1"/>
    </source>
</evidence>
<proteinExistence type="predicted"/>
<dbReference type="Proteomes" id="UP000265618">
    <property type="component" value="Unassembled WGS sequence"/>
</dbReference>
<feature type="compositionally biased region" description="Polar residues" evidence="1">
    <location>
        <begin position="163"/>
        <end position="173"/>
    </location>
</feature>
<evidence type="ECO:0000313" key="3">
    <source>
        <dbReference type="EMBL" id="GIQ84793.1"/>
    </source>
</evidence>
<reference evidence="2 4" key="2">
    <citation type="journal article" date="2018" name="PLoS ONE">
        <title>The draft genome of Kipferlia bialata reveals reductive genome evolution in fornicate parasites.</title>
        <authorList>
            <person name="Tanifuji G."/>
            <person name="Takabayashi S."/>
            <person name="Kume K."/>
            <person name="Takagi M."/>
            <person name="Nakayama T."/>
            <person name="Kamikawa R."/>
            <person name="Inagaki Y."/>
            <person name="Hashimoto T."/>
        </authorList>
    </citation>
    <scope>NUCLEOTIDE SEQUENCE [LARGE SCALE GENOMIC DNA]</scope>
    <source>
        <strain evidence="2">NY0173</strain>
    </source>
</reference>
<comment type="caution">
    <text evidence="2">The sequence shown here is derived from an EMBL/GenBank/DDBJ whole genome shotgun (WGS) entry which is preliminary data.</text>
</comment>
<evidence type="ECO:0000256" key="1">
    <source>
        <dbReference type="SAM" id="MobiDB-lite"/>
    </source>
</evidence>
<accession>A0A9K3CSY6</accession>
<feature type="non-terminal residue" evidence="2">
    <location>
        <position position="1"/>
    </location>
</feature>
<dbReference type="EMBL" id="BDIP01000664">
    <property type="protein sequence ID" value="GIQ82337.1"/>
    <property type="molecule type" value="Genomic_DNA"/>
</dbReference>
<keyword evidence="4" id="KW-1185">Reference proteome</keyword>
<sequence length="216" mass="23534">MSVLGPLERPVDLEREREGGRERVGSVSGSSPRLKDDLRQTVTGRMRPRERSYSVLSKSSPKAFVPELSGRSFDFSQMGTVRVKPNQDPSPLVPRSKSVLSMPLGSPTMRESEGLKRSTRLPRVTAPPSLDPLESPTPRRGSIGGVGETERLRKTLDMRRSTIETQRSLSTSVDGYLSNGKAKARSGLSPLAGVSPRSFQDSPQPARSPASPLKLK</sequence>
<feature type="compositionally biased region" description="Basic and acidic residues" evidence="1">
    <location>
        <begin position="148"/>
        <end position="162"/>
    </location>
</feature>
<dbReference type="AlphaFoldDB" id="A0A9K3CSY6"/>
<name>A0A9K3CSY6_9EUKA</name>
<reference evidence="2" key="1">
    <citation type="submission" date="2016-10" db="EMBL/GenBank/DDBJ databases">
        <authorList>
            <person name="Tanifuji G."/>
            <person name="Kume K."/>
            <person name="Nakayama T."/>
            <person name="Takabayashi S."/>
            <person name="Hashimoto T."/>
        </authorList>
    </citation>
    <scope>NUCLEOTIDE SEQUENCE</scope>
    <source>
        <strain evidence="2">NY0173</strain>
    </source>
</reference>
<gene>
    <name evidence="2" type="ORF">KIPB_003454</name>
    <name evidence="3" type="ORF">KIPB_006354</name>
</gene>